<name>A0ABU0RLZ5_9ACTN</name>
<dbReference type="EMBL" id="JAUSZS010000003">
    <property type="protein sequence ID" value="MDQ0932713.1"/>
    <property type="molecule type" value="Genomic_DNA"/>
</dbReference>
<gene>
    <name evidence="1" type="ORF">QFZ49_002643</name>
</gene>
<evidence type="ECO:0000313" key="1">
    <source>
        <dbReference type="EMBL" id="MDQ0932713.1"/>
    </source>
</evidence>
<proteinExistence type="predicted"/>
<evidence type="ECO:0000313" key="2">
    <source>
        <dbReference type="Proteomes" id="UP001223072"/>
    </source>
</evidence>
<dbReference type="Proteomes" id="UP001223072">
    <property type="component" value="Unassembled WGS sequence"/>
</dbReference>
<accession>A0ABU0RLZ5</accession>
<keyword evidence="2" id="KW-1185">Reference proteome</keyword>
<reference evidence="1 2" key="1">
    <citation type="submission" date="2023-07" db="EMBL/GenBank/DDBJ databases">
        <title>Comparative genomics of wheat-associated soil bacteria to identify genetic determinants of phenazine resistance.</title>
        <authorList>
            <person name="Mouncey N."/>
        </authorList>
    </citation>
    <scope>NUCLEOTIDE SEQUENCE [LARGE SCALE GENOMIC DNA]</scope>
    <source>
        <strain evidence="1 2">W2I16</strain>
    </source>
</reference>
<comment type="caution">
    <text evidence="1">The sequence shown here is derived from an EMBL/GenBank/DDBJ whole genome shotgun (WGS) entry which is preliminary data.</text>
</comment>
<organism evidence="1 2">
    <name type="scientific">Streptomyces turgidiscabies</name>
    <dbReference type="NCBI Taxonomy" id="85558"/>
    <lineage>
        <taxon>Bacteria</taxon>
        <taxon>Bacillati</taxon>
        <taxon>Actinomycetota</taxon>
        <taxon>Actinomycetes</taxon>
        <taxon>Kitasatosporales</taxon>
        <taxon>Streptomycetaceae</taxon>
        <taxon>Streptomyces</taxon>
    </lineage>
</organism>
<protein>
    <submittedName>
        <fullName evidence="1">Uncharacterized protein</fullName>
    </submittedName>
</protein>
<sequence>MPPATRSRPLGSWAWPAQKKSSGVAIFLKVSFLGSHRTVSKDPLSNFFCSLPEPATISTLPVCRRAAWMALVRNSFGMSSVLQEPYVAR</sequence>